<evidence type="ECO:0000256" key="2">
    <source>
        <dbReference type="ARBA" id="ARBA00022448"/>
    </source>
</evidence>
<evidence type="ECO:0000313" key="9">
    <source>
        <dbReference type="EMBL" id="QHQ60798.1"/>
    </source>
</evidence>
<comment type="similarity">
    <text evidence="7">Belongs to the binding-protein-dependent transport system permease family.</text>
</comment>
<keyword evidence="2 7" id="KW-0813">Transport</keyword>
<keyword evidence="3" id="KW-1003">Cell membrane</keyword>
<feature type="transmembrane region" description="Helical" evidence="7">
    <location>
        <begin position="225"/>
        <end position="243"/>
    </location>
</feature>
<sequence>MRAVNASKKGILAEEAKKSVLLIPAVIMLAVFFVLPILLTVYYSFTNLALTGENAKTLDFIGLENYGKLFKDPSVQISILNTLIFLIGSLIGQQVLGFTLAILMKNKNKIFRSFAGPCILAGWVMPEIVVALCCSTFFMDSGTLNAILQSIHLKPVEWLYKFPMLTIVLSNIWHGTAFSMMNFQSALDGVPSDIEDAAKVDGTGRFQKLICIILPNIKNTIATNTMLNTLSTLGVFGLIYTMTGGGPGTKTLTLPIFMYKQAFVSYQLGYGTAISMILLVIGIIFSVAYTRLTKE</sequence>
<evidence type="ECO:0000256" key="7">
    <source>
        <dbReference type="RuleBase" id="RU363032"/>
    </source>
</evidence>
<dbReference type="Gene3D" id="1.10.3720.10">
    <property type="entry name" value="MetI-like"/>
    <property type="match status" value="1"/>
</dbReference>
<gene>
    <name evidence="9" type="ORF">Ana3638_08475</name>
</gene>
<feature type="transmembrane region" description="Helical" evidence="7">
    <location>
        <begin position="21"/>
        <end position="45"/>
    </location>
</feature>
<feature type="transmembrane region" description="Helical" evidence="7">
    <location>
        <begin position="114"/>
        <end position="138"/>
    </location>
</feature>
<dbReference type="CDD" id="cd06261">
    <property type="entry name" value="TM_PBP2"/>
    <property type="match status" value="1"/>
</dbReference>
<protein>
    <submittedName>
        <fullName evidence="9">ABC transporter permease subunit</fullName>
    </submittedName>
</protein>
<dbReference type="InterPro" id="IPR035906">
    <property type="entry name" value="MetI-like_sf"/>
</dbReference>
<evidence type="ECO:0000256" key="4">
    <source>
        <dbReference type="ARBA" id="ARBA00022692"/>
    </source>
</evidence>
<dbReference type="RefSeq" id="WP_161837629.1">
    <property type="nucleotide sequence ID" value="NZ_CP048000.1"/>
</dbReference>
<dbReference type="PANTHER" id="PTHR43005">
    <property type="entry name" value="BLR7065 PROTEIN"/>
    <property type="match status" value="1"/>
</dbReference>
<dbReference type="SUPFAM" id="SSF161098">
    <property type="entry name" value="MetI-like"/>
    <property type="match status" value="1"/>
</dbReference>
<proteinExistence type="inferred from homology"/>
<dbReference type="SUPFAM" id="SSF160964">
    <property type="entry name" value="MalF N-terminal region-like"/>
    <property type="match status" value="1"/>
</dbReference>
<comment type="subcellular location">
    <subcellularLocation>
        <location evidence="1 7">Cell membrane</location>
        <topology evidence="1 7">Multi-pass membrane protein</topology>
    </subcellularLocation>
</comment>
<evidence type="ECO:0000256" key="1">
    <source>
        <dbReference type="ARBA" id="ARBA00004651"/>
    </source>
</evidence>
<evidence type="ECO:0000313" key="10">
    <source>
        <dbReference type="Proteomes" id="UP000464314"/>
    </source>
</evidence>
<keyword evidence="10" id="KW-1185">Reference proteome</keyword>
<evidence type="ECO:0000256" key="6">
    <source>
        <dbReference type="ARBA" id="ARBA00023136"/>
    </source>
</evidence>
<reference evidence="9 10" key="1">
    <citation type="submission" date="2020-01" db="EMBL/GenBank/DDBJ databases">
        <title>Genome analysis of Anaerocolumna sp. CBA3638.</title>
        <authorList>
            <person name="Kim J."/>
            <person name="Roh S.W."/>
        </authorList>
    </citation>
    <scope>NUCLEOTIDE SEQUENCE [LARGE SCALE GENOMIC DNA]</scope>
    <source>
        <strain evidence="9 10">CBA3638</strain>
    </source>
</reference>
<dbReference type="PANTHER" id="PTHR43005:SF1">
    <property type="entry name" value="SPERMIDINE_PUTRESCINE TRANSPORT SYSTEM PERMEASE PROTEIN"/>
    <property type="match status" value="1"/>
</dbReference>
<feature type="domain" description="ABC transmembrane type-1" evidence="8">
    <location>
        <begin position="79"/>
        <end position="289"/>
    </location>
</feature>
<dbReference type="Pfam" id="PF00528">
    <property type="entry name" value="BPD_transp_1"/>
    <property type="match status" value="1"/>
</dbReference>
<dbReference type="GO" id="GO:0005886">
    <property type="term" value="C:plasma membrane"/>
    <property type="evidence" value="ECO:0007669"/>
    <property type="project" value="UniProtKB-SubCell"/>
</dbReference>
<feature type="transmembrane region" description="Helical" evidence="7">
    <location>
        <begin position="263"/>
        <end position="289"/>
    </location>
</feature>
<keyword evidence="6 7" id="KW-0472">Membrane</keyword>
<feature type="transmembrane region" description="Helical" evidence="7">
    <location>
        <begin position="158"/>
        <end position="178"/>
    </location>
</feature>
<organism evidence="9 10">
    <name type="scientific">Anaerocolumna sedimenticola</name>
    <dbReference type="NCBI Taxonomy" id="2696063"/>
    <lineage>
        <taxon>Bacteria</taxon>
        <taxon>Bacillati</taxon>
        <taxon>Bacillota</taxon>
        <taxon>Clostridia</taxon>
        <taxon>Lachnospirales</taxon>
        <taxon>Lachnospiraceae</taxon>
        <taxon>Anaerocolumna</taxon>
    </lineage>
</organism>
<dbReference type="GO" id="GO:0055085">
    <property type="term" value="P:transmembrane transport"/>
    <property type="evidence" value="ECO:0007669"/>
    <property type="project" value="InterPro"/>
</dbReference>
<dbReference type="PROSITE" id="PS50928">
    <property type="entry name" value="ABC_TM1"/>
    <property type="match status" value="1"/>
</dbReference>
<keyword evidence="5 7" id="KW-1133">Transmembrane helix</keyword>
<accession>A0A6P1TN73</accession>
<keyword evidence="4 7" id="KW-0812">Transmembrane</keyword>
<evidence type="ECO:0000259" key="8">
    <source>
        <dbReference type="PROSITE" id="PS50928"/>
    </source>
</evidence>
<dbReference type="AlphaFoldDB" id="A0A6P1TN73"/>
<evidence type="ECO:0000256" key="3">
    <source>
        <dbReference type="ARBA" id="ARBA00022475"/>
    </source>
</evidence>
<dbReference type="InterPro" id="IPR000515">
    <property type="entry name" value="MetI-like"/>
</dbReference>
<dbReference type="Proteomes" id="UP000464314">
    <property type="component" value="Chromosome"/>
</dbReference>
<dbReference type="KEGG" id="anr:Ana3638_08475"/>
<feature type="transmembrane region" description="Helical" evidence="7">
    <location>
        <begin position="79"/>
        <end position="102"/>
    </location>
</feature>
<evidence type="ECO:0000256" key="5">
    <source>
        <dbReference type="ARBA" id="ARBA00022989"/>
    </source>
</evidence>
<name>A0A6P1TN73_9FIRM</name>
<dbReference type="EMBL" id="CP048000">
    <property type="protein sequence ID" value="QHQ60798.1"/>
    <property type="molecule type" value="Genomic_DNA"/>
</dbReference>